<evidence type="ECO:0000313" key="3">
    <source>
        <dbReference type="EMBL" id="PWN38517.1"/>
    </source>
</evidence>
<feature type="chain" id="PRO_5016432740" evidence="2">
    <location>
        <begin position="25"/>
        <end position="319"/>
    </location>
</feature>
<feature type="compositionally biased region" description="Polar residues" evidence="1">
    <location>
        <begin position="109"/>
        <end position="132"/>
    </location>
</feature>
<dbReference type="AlphaFoldDB" id="A0A316VLW7"/>
<dbReference type="Proteomes" id="UP000245771">
    <property type="component" value="Unassembled WGS sequence"/>
</dbReference>
<protein>
    <submittedName>
        <fullName evidence="3">Uncharacterized protein</fullName>
    </submittedName>
</protein>
<keyword evidence="4" id="KW-1185">Reference proteome</keyword>
<dbReference type="InParanoid" id="A0A316VLW7"/>
<feature type="region of interest" description="Disordered" evidence="1">
    <location>
        <begin position="40"/>
        <end position="199"/>
    </location>
</feature>
<reference evidence="3 4" key="1">
    <citation type="journal article" date="2018" name="Mol. Biol. Evol.">
        <title>Broad Genomic Sampling Reveals a Smut Pathogenic Ancestry of the Fungal Clade Ustilaginomycotina.</title>
        <authorList>
            <person name="Kijpornyongpan T."/>
            <person name="Mondo S.J."/>
            <person name="Barry K."/>
            <person name="Sandor L."/>
            <person name="Lee J."/>
            <person name="Lipzen A."/>
            <person name="Pangilinan J."/>
            <person name="LaButti K."/>
            <person name="Hainaut M."/>
            <person name="Henrissat B."/>
            <person name="Grigoriev I.V."/>
            <person name="Spatafora J.W."/>
            <person name="Aime M.C."/>
        </authorList>
    </citation>
    <scope>NUCLEOTIDE SEQUENCE [LARGE SCALE GENOMIC DNA]</scope>
    <source>
        <strain evidence="3 4">MCA 3882</strain>
    </source>
</reference>
<accession>A0A316VLW7</accession>
<evidence type="ECO:0000313" key="4">
    <source>
        <dbReference type="Proteomes" id="UP000245771"/>
    </source>
</evidence>
<dbReference type="GeneID" id="37019415"/>
<feature type="compositionally biased region" description="Low complexity" evidence="1">
    <location>
        <begin position="46"/>
        <end position="55"/>
    </location>
</feature>
<feature type="compositionally biased region" description="Low complexity" evidence="1">
    <location>
        <begin position="68"/>
        <end position="79"/>
    </location>
</feature>
<sequence length="319" mass="35975">MSIPIIRTLVIAYFCLLPHKFILCEDCISAGGCADFTTLKKRQSDESSSQSSSRSRSAKRKEREADLSSKGGKRSSSSRPLQDQLQSSRTATSHKKPKIQNFIDRVGVSESSSSMHAQTQISSHERPSTMSLDLSLGGARSHASTSVQKDARNSASPPASSSFDATQDTAHRDTTHIKPFSSDVLRGARGGKKPAGYDTRAQKIARYTEKYLKAGETKKEAVQKANNEYAQRTRRNREDWKAWREIVRTDPSRAREMTTQVPKRMGRSDYIRLRTHQLLSRGMTADINEAIRIAREENDQQLSHRRNYSKTFVRKNKRP</sequence>
<gene>
    <name evidence="3" type="ORF">FA14DRAFT_153839</name>
</gene>
<feature type="signal peptide" evidence="2">
    <location>
        <begin position="1"/>
        <end position="24"/>
    </location>
</feature>
<dbReference type="EMBL" id="KZ819602">
    <property type="protein sequence ID" value="PWN38517.1"/>
    <property type="molecule type" value="Genomic_DNA"/>
</dbReference>
<organism evidence="3 4">
    <name type="scientific">Meira miltonrushii</name>
    <dbReference type="NCBI Taxonomy" id="1280837"/>
    <lineage>
        <taxon>Eukaryota</taxon>
        <taxon>Fungi</taxon>
        <taxon>Dikarya</taxon>
        <taxon>Basidiomycota</taxon>
        <taxon>Ustilaginomycotina</taxon>
        <taxon>Exobasidiomycetes</taxon>
        <taxon>Exobasidiales</taxon>
        <taxon>Brachybasidiaceae</taxon>
        <taxon>Meira</taxon>
    </lineage>
</organism>
<name>A0A316VLW7_9BASI</name>
<evidence type="ECO:0000256" key="1">
    <source>
        <dbReference type="SAM" id="MobiDB-lite"/>
    </source>
</evidence>
<dbReference type="RefSeq" id="XP_025358819.1">
    <property type="nucleotide sequence ID" value="XM_025497634.1"/>
</dbReference>
<feature type="compositionally biased region" description="Polar residues" evidence="1">
    <location>
        <begin position="80"/>
        <end position="91"/>
    </location>
</feature>
<evidence type="ECO:0000256" key="2">
    <source>
        <dbReference type="SAM" id="SignalP"/>
    </source>
</evidence>
<keyword evidence="2" id="KW-0732">Signal</keyword>
<proteinExistence type="predicted"/>